<dbReference type="InParanoid" id="A0A1Y1UBB5"/>
<dbReference type="CDD" id="cd06993">
    <property type="entry name" value="cupin_CENP-C_C"/>
    <property type="match status" value="1"/>
</dbReference>
<feature type="compositionally biased region" description="Basic residues" evidence="7">
    <location>
        <begin position="317"/>
        <end position="328"/>
    </location>
</feature>
<dbReference type="GO" id="GO:0005634">
    <property type="term" value="C:nucleus"/>
    <property type="evidence" value="ECO:0007669"/>
    <property type="project" value="UniProtKB-SubCell"/>
</dbReference>
<dbReference type="GO" id="GO:0000776">
    <property type="term" value="C:kinetochore"/>
    <property type="evidence" value="ECO:0007669"/>
    <property type="project" value="InterPro"/>
</dbReference>
<feature type="region of interest" description="Disordered" evidence="7">
    <location>
        <begin position="589"/>
        <end position="624"/>
    </location>
</feature>
<dbReference type="OrthoDB" id="1939643at2759"/>
<dbReference type="RefSeq" id="XP_021869523.1">
    <property type="nucleotide sequence ID" value="XM_022018499.1"/>
</dbReference>
<proteinExistence type="inferred from homology"/>
<dbReference type="FunFam" id="2.60.120.10:FF:000033">
    <property type="entry name" value="Centromere protein C 1"/>
    <property type="match status" value="1"/>
</dbReference>
<evidence type="ECO:0000313" key="9">
    <source>
        <dbReference type="EMBL" id="ORX35333.1"/>
    </source>
</evidence>
<dbReference type="GO" id="GO:0051315">
    <property type="term" value="P:attachment of mitotic spindle microtubules to kinetochore"/>
    <property type="evidence" value="ECO:0007669"/>
    <property type="project" value="TreeGrafter"/>
</dbReference>
<dbReference type="AlphaFoldDB" id="A0A1Y1UBB5"/>
<dbReference type="GO" id="GO:0051455">
    <property type="term" value="P:spindle attachment to meiosis I kinetochore"/>
    <property type="evidence" value="ECO:0007669"/>
    <property type="project" value="TreeGrafter"/>
</dbReference>
<evidence type="ECO:0000256" key="7">
    <source>
        <dbReference type="SAM" id="MobiDB-lite"/>
    </source>
</evidence>
<dbReference type="InterPro" id="IPR025974">
    <property type="entry name" value="Mif2/CENP-C_cupin"/>
</dbReference>
<comment type="similarity">
    <text evidence="2">Belongs to the CENP-C/MIF2 family.</text>
</comment>
<feature type="compositionally biased region" description="Basic residues" evidence="7">
    <location>
        <begin position="609"/>
        <end position="624"/>
    </location>
</feature>
<keyword evidence="3" id="KW-0238">DNA-binding</keyword>
<reference evidence="9 10" key="1">
    <citation type="submission" date="2017-03" db="EMBL/GenBank/DDBJ databases">
        <title>Widespread Adenine N6-methylation of Active Genes in Fungi.</title>
        <authorList>
            <consortium name="DOE Joint Genome Institute"/>
            <person name="Mondo S.J."/>
            <person name="Dannebaum R.O."/>
            <person name="Kuo R.C."/>
            <person name="Louie K.B."/>
            <person name="Bewick A.J."/>
            <person name="Labutti K."/>
            <person name="Haridas S."/>
            <person name="Kuo A."/>
            <person name="Salamov A."/>
            <person name="Ahrendt S.R."/>
            <person name="Lau R."/>
            <person name="Bowen B.P."/>
            <person name="Lipzen A."/>
            <person name="Sullivan W."/>
            <person name="Andreopoulos W.B."/>
            <person name="Clum A."/>
            <person name="Lindquist E."/>
            <person name="Daum C."/>
            <person name="Northen T.R."/>
            <person name="Ramamoorthy G."/>
            <person name="Schmitz R.J."/>
            <person name="Gryganskyi A."/>
            <person name="Culley D."/>
            <person name="Magnuson J."/>
            <person name="James T.Y."/>
            <person name="O'Malley M.A."/>
            <person name="Stajich J.E."/>
            <person name="Spatafora J.W."/>
            <person name="Visel A."/>
            <person name="Grigoriev I.V."/>
        </authorList>
    </citation>
    <scope>NUCLEOTIDE SEQUENCE [LARGE SCALE GENOMIC DNA]</scope>
    <source>
        <strain evidence="9 10">NRRL Y-17943</strain>
    </source>
</reference>
<evidence type="ECO:0000313" key="10">
    <source>
        <dbReference type="Proteomes" id="UP000193218"/>
    </source>
</evidence>
<feature type="region of interest" description="Disordered" evidence="7">
    <location>
        <begin position="78"/>
        <end position="207"/>
    </location>
</feature>
<feature type="compositionally biased region" description="Polar residues" evidence="7">
    <location>
        <begin position="126"/>
        <end position="138"/>
    </location>
</feature>
<gene>
    <name evidence="9" type="ORF">BD324DRAFT_652468</name>
</gene>
<dbReference type="EMBL" id="NBSH01000011">
    <property type="protein sequence ID" value="ORX35333.1"/>
    <property type="molecule type" value="Genomic_DNA"/>
</dbReference>
<feature type="region of interest" description="Disordered" evidence="7">
    <location>
        <begin position="411"/>
        <end position="444"/>
    </location>
</feature>
<dbReference type="Gene3D" id="2.60.120.10">
    <property type="entry name" value="Jelly Rolls"/>
    <property type="match status" value="1"/>
</dbReference>
<organism evidence="9 10">
    <name type="scientific">Kockovaella imperatae</name>
    <dbReference type="NCBI Taxonomy" id="4999"/>
    <lineage>
        <taxon>Eukaryota</taxon>
        <taxon>Fungi</taxon>
        <taxon>Dikarya</taxon>
        <taxon>Basidiomycota</taxon>
        <taxon>Agaricomycotina</taxon>
        <taxon>Tremellomycetes</taxon>
        <taxon>Tremellales</taxon>
        <taxon>Cuniculitremaceae</taxon>
        <taxon>Kockovaella</taxon>
    </lineage>
</organism>
<dbReference type="SUPFAM" id="SSF51182">
    <property type="entry name" value="RmlC-like cupins"/>
    <property type="match status" value="1"/>
</dbReference>
<feature type="compositionally biased region" description="Basic residues" evidence="7">
    <location>
        <begin position="413"/>
        <end position="426"/>
    </location>
</feature>
<dbReference type="InterPro" id="IPR028386">
    <property type="entry name" value="CENP-C/Mif2/cnp3"/>
</dbReference>
<dbReference type="PANTHER" id="PTHR16684:SF11">
    <property type="entry name" value="CENTROMERE PROTEIN C"/>
    <property type="match status" value="1"/>
</dbReference>
<protein>
    <recommendedName>
        <fullName evidence="6">CENP-C homolog</fullName>
    </recommendedName>
</protein>
<evidence type="ECO:0000259" key="8">
    <source>
        <dbReference type="Pfam" id="PF11699"/>
    </source>
</evidence>
<evidence type="ECO:0000256" key="4">
    <source>
        <dbReference type="ARBA" id="ARBA00023242"/>
    </source>
</evidence>
<evidence type="ECO:0000256" key="5">
    <source>
        <dbReference type="ARBA" id="ARBA00057947"/>
    </source>
</evidence>
<evidence type="ECO:0000256" key="3">
    <source>
        <dbReference type="ARBA" id="ARBA00023125"/>
    </source>
</evidence>
<comment type="subcellular location">
    <subcellularLocation>
        <location evidence="1">Nucleus</location>
    </subcellularLocation>
</comment>
<dbReference type="InterPro" id="IPR014710">
    <property type="entry name" value="RmlC-like_jellyroll"/>
</dbReference>
<dbReference type="GO" id="GO:0019237">
    <property type="term" value="F:centromeric DNA binding"/>
    <property type="evidence" value="ECO:0007669"/>
    <property type="project" value="InterPro"/>
</dbReference>
<comment type="caution">
    <text evidence="9">The sequence shown here is derived from an EMBL/GenBank/DDBJ whole genome shotgun (WGS) entry which is preliminary data.</text>
</comment>
<evidence type="ECO:0000256" key="2">
    <source>
        <dbReference type="ARBA" id="ARBA00010291"/>
    </source>
</evidence>
<feature type="region of interest" description="Disordered" evidence="7">
    <location>
        <begin position="228"/>
        <end position="353"/>
    </location>
</feature>
<dbReference type="STRING" id="4999.A0A1Y1UBB5"/>
<evidence type="ECO:0000256" key="6">
    <source>
        <dbReference type="ARBA" id="ARBA00075033"/>
    </source>
</evidence>
<dbReference type="GO" id="GO:0051382">
    <property type="term" value="P:kinetochore assembly"/>
    <property type="evidence" value="ECO:0007669"/>
    <property type="project" value="InterPro"/>
</dbReference>
<feature type="domain" description="Mif2/CENP-C cupin" evidence="8">
    <location>
        <begin position="485"/>
        <end position="571"/>
    </location>
</feature>
<sequence length="624" mass="67955">MARATPSPIKRRAGPKGHVPYNARPKEVGTRTGKAMPMNVPRGSDGFEDVNAFFESPAVGLTSTVRTVRTRREFDTPGASAFITPSHTGKRGRMAALLGSDDDEEDGSGLGKGLLDEDDVLEPHLSSPNLPYFSGSNPPNVPFPRRSKATTASPAVGFDDLPTPKGRNGRQSTMSGASPGMALTSRRKTSEAASPNIGDASFGVGDNYGDMGDYNPIELDVNDAMVNAAIEDDEAPVRTKSKRSTQEARADEEEEEEEVEQHMADADDAASDASDGGGGGGFEVDDGGEGMSLEEAAIAHENGDGDSVQHSDEDRRPLKKGGAKKRARKETGPARSRTPQTVREPKHKRVSKFGVAEEEGYEGDFICRRSKRNHFAPLKYWLGEHFEYTRGQYQPVITEVVHVPEVPVESLGAKKKQRRARSRSAKPTRDDSSEPVGRFGIEDGWDADTEPYGLVQDFVSQKEQQRRIAYPRHRLEPQPVAGGTFKYQKVFGEDLFIAGGVLYVPVGGMKPGKFSKDNAYIFYVIAGAVEVTIHRTEFVIAAGGMFFVPRGNHYQITNISEETEAELFFSQSRKIQVSEGDQAALSRIASERGSNEEDGAGDEITIKTPKAKKPKQMRKSKSKA</sequence>
<dbReference type="Proteomes" id="UP000193218">
    <property type="component" value="Unassembled WGS sequence"/>
</dbReference>
<keyword evidence="10" id="KW-1185">Reference proteome</keyword>
<name>A0A1Y1UBB5_9TREE</name>
<feature type="compositionally biased region" description="Basic and acidic residues" evidence="7">
    <location>
        <begin position="297"/>
        <end position="316"/>
    </location>
</feature>
<dbReference type="InterPro" id="IPR011051">
    <property type="entry name" value="RmlC_Cupin_sf"/>
</dbReference>
<dbReference type="PANTHER" id="PTHR16684">
    <property type="entry name" value="CENTROMERE PROTEIN C"/>
    <property type="match status" value="1"/>
</dbReference>
<dbReference type="GeneID" id="33560308"/>
<keyword evidence="4" id="KW-0539">Nucleus</keyword>
<accession>A0A1Y1UBB5</accession>
<evidence type="ECO:0000256" key="1">
    <source>
        <dbReference type="ARBA" id="ARBA00004123"/>
    </source>
</evidence>
<feature type="region of interest" description="Disordered" evidence="7">
    <location>
        <begin position="1"/>
        <end position="43"/>
    </location>
</feature>
<feature type="compositionally biased region" description="Acidic residues" evidence="7">
    <location>
        <begin position="250"/>
        <end position="259"/>
    </location>
</feature>
<dbReference type="Pfam" id="PF11699">
    <property type="entry name" value="CENP-C_C"/>
    <property type="match status" value="1"/>
</dbReference>
<comment type="function">
    <text evidence="5">Component of the kinetochore, a multiprotein complex that assembles on centromeric DNA and attaches chromosomes to spindle microtubules, mediating chromosome segregation and sister chromatid segregation during meiosis and mitosis. Component of the inner kinetochore constitutive centromere-associated network (CCAN), which serves as a structural platform for outer kinetochore assembly.</text>
</comment>